<reference evidence="2 3" key="1">
    <citation type="journal article" date="2024" name="Int. J. Mol. Sci.">
        <title>Exploration of Alicyclobacillus spp. Genome in Search of Antibiotic Resistance.</title>
        <authorList>
            <person name="Bucka-Kolendo J."/>
            <person name="Kiousi D.E."/>
            <person name="Dekowska A."/>
            <person name="Mikolajczuk-Szczyrba A."/>
            <person name="Karadedos D.M."/>
            <person name="Michael P."/>
            <person name="Galanis A."/>
            <person name="Sokolowska B."/>
        </authorList>
    </citation>
    <scope>NUCLEOTIDE SEQUENCE [LARGE SCALE GENOMIC DNA]</scope>
    <source>
        <strain evidence="2 3">KKP 3000</strain>
    </source>
</reference>
<comment type="caution">
    <text evidence="2">The sequence shown here is derived from an EMBL/GenBank/DDBJ whole genome shotgun (WGS) entry which is preliminary data.</text>
</comment>
<evidence type="ECO:0000313" key="3">
    <source>
        <dbReference type="Proteomes" id="UP001579974"/>
    </source>
</evidence>
<keyword evidence="1" id="KW-0812">Transmembrane</keyword>
<dbReference type="RefSeq" id="WP_275473368.1">
    <property type="nucleotide sequence ID" value="NZ_CP162940.1"/>
</dbReference>
<feature type="transmembrane region" description="Helical" evidence="1">
    <location>
        <begin position="333"/>
        <end position="354"/>
    </location>
</feature>
<feature type="transmembrane region" description="Helical" evidence="1">
    <location>
        <begin position="360"/>
        <end position="380"/>
    </location>
</feature>
<dbReference type="EMBL" id="JBDXSU010000021">
    <property type="protein sequence ID" value="MFB5192365.1"/>
    <property type="molecule type" value="Genomic_DNA"/>
</dbReference>
<feature type="transmembrane region" description="Helical" evidence="1">
    <location>
        <begin position="216"/>
        <end position="239"/>
    </location>
</feature>
<evidence type="ECO:0000256" key="1">
    <source>
        <dbReference type="SAM" id="Phobius"/>
    </source>
</evidence>
<gene>
    <name evidence="2" type="ORF">KKP3000_001564</name>
</gene>
<feature type="transmembrane region" description="Helical" evidence="1">
    <location>
        <begin position="299"/>
        <end position="321"/>
    </location>
</feature>
<protein>
    <recommendedName>
        <fullName evidence="4">ABC transporter permease</fullName>
    </recommendedName>
</protein>
<feature type="transmembrane region" description="Helical" evidence="1">
    <location>
        <begin position="177"/>
        <end position="204"/>
    </location>
</feature>
<keyword evidence="3" id="KW-1185">Reference proteome</keyword>
<keyword evidence="1" id="KW-1133">Transmembrane helix</keyword>
<accession>A0ABV5AJB8</accession>
<feature type="transmembrane region" description="Helical" evidence="1">
    <location>
        <begin position="35"/>
        <end position="55"/>
    </location>
</feature>
<sequence length="403" mass="44971">MNSYRVKQSDVHRWNMFYHGVRALLLRDWIVMRTWLFSLTLVVLAGPIINLLNAIGAPSSIRLASTFESIYTTSLMSMGTIDSVNHQIMAIGFRPHVPILIQGYPPASLWVIGVATIIGALLATFDKQTLAITDTFNAPVHRNEWISEKLLFGTVFIVVMVVLRTMVLWVLNILSPFHFSISTLCFSGMVNVLVALTTFVVVFFTGLLVGNVLLGWALGFSALAFPLTIGAVIRFLGVIPGFDQATYNLEHYVVLKLSPLWYTDYSTNLVQHLSTQAQHSVGLTPITNITMYTAVSHPWWLAIGAFIICIISYVCSIWVFARTKAEHFNDLFISSRTMHSCLTCFSLMFGSIAAQVLGRVYIPAFLSAGVLCYVVLGWVYRKLEAISISRERREYAHDNGSPS</sequence>
<feature type="transmembrane region" description="Helical" evidence="1">
    <location>
        <begin position="107"/>
        <end position="125"/>
    </location>
</feature>
<evidence type="ECO:0000313" key="2">
    <source>
        <dbReference type="EMBL" id="MFB5192365.1"/>
    </source>
</evidence>
<organism evidence="2 3">
    <name type="scientific">Alicyclobacillus fastidiosus</name>
    <dbReference type="NCBI Taxonomy" id="392011"/>
    <lineage>
        <taxon>Bacteria</taxon>
        <taxon>Bacillati</taxon>
        <taxon>Bacillota</taxon>
        <taxon>Bacilli</taxon>
        <taxon>Bacillales</taxon>
        <taxon>Alicyclobacillaceae</taxon>
        <taxon>Alicyclobacillus</taxon>
    </lineage>
</organism>
<keyword evidence="1" id="KW-0472">Membrane</keyword>
<name>A0ABV5AJB8_9BACL</name>
<feature type="transmembrane region" description="Helical" evidence="1">
    <location>
        <begin position="150"/>
        <end position="171"/>
    </location>
</feature>
<evidence type="ECO:0008006" key="4">
    <source>
        <dbReference type="Google" id="ProtNLM"/>
    </source>
</evidence>
<proteinExistence type="predicted"/>
<dbReference type="Proteomes" id="UP001579974">
    <property type="component" value="Unassembled WGS sequence"/>
</dbReference>